<comment type="caution">
    <text evidence="1">The sequence shown here is derived from an EMBL/GenBank/DDBJ whole genome shotgun (WGS) entry which is preliminary data.</text>
</comment>
<dbReference type="Proteomes" id="UP000003240">
    <property type="component" value="Unassembled WGS sequence"/>
</dbReference>
<organism evidence="1 2">
    <name type="scientific">Acetonema longum DSM 6540</name>
    <dbReference type="NCBI Taxonomy" id="1009370"/>
    <lineage>
        <taxon>Bacteria</taxon>
        <taxon>Bacillati</taxon>
        <taxon>Bacillota</taxon>
        <taxon>Negativicutes</taxon>
        <taxon>Acetonemataceae</taxon>
        <taxon>Acetonema</taxon>
    </lineage>
</organism>
<dbReference type="AlphaFoldDB" id="F7NPN2"/>
<protein>
    <submittedName>
        <fullName evidence="1">Uncharacterized protein</fullName>
    </submittedName>
</protein>
<name>F7NPN2_9FIRM</name>
<keyword evidence="2" id="KW-1185">Reference proteome</keyword>
<evidence type="ECO:0000313" key="1">
    <source>
        <dbReference type="EMBL" id="EGO61999.1"/>
    </source>
</evidence>
<accession>F7NPN2</accession>
<proteinExistence type="predicted"/>
<dbReference type="EMBL" id="AFGF01000263">
    <property type="protein sequence ID" value="EGO61999.1"/>
    <property type="molecule type" value="Genomic_DNA"/>
</dbReference>
<gene>
    <name evidence="1" type="ORF">ALO_20397</name>
</gene>
<evidence type="ECO:0000313" key="2">
    <source>
        <dbReference type="Proteomes" id="UP000003240"/>
    </source>
</evidence>
<dbReference type="STRING" id="1009370.ALO_20397"/>
<sequence length="74" mass="8675">MVGIRIVGQFCLNTNFQKLVFLFRRKQALQSGLVSRLDKTSSAKQAFFLFYEDFPAKYRSMFNSRVMICHICDI</sequence>
<reference evidence="1 2" key="1">
    <citation type="journal article" date="2011" name="EMBO J.">
        <title>Structural diversity of bacterial flagellar motors.</title>
        <authorList>
            <person name="Chen S."/>
            <person name="Beeby M."/>
            <person name="Murphy G.E."/>
            <person name="Leadbetter J.R."/>
            <person name="Hendrixson D.R."/>
            <person name="Briegel A."/>
            <person name="Li Z."/>
            <person name="Shi J."/>
            <person name="Tocheva E.I."/>
            <person name="Muller A."/>
            <person name="Dobro M.J."/>
            <person name="Jensen G.J."/>
        </authorList>
    </citation>
    <scope>NUCLEOTIDE SEQUENCE [LARGE SCALE GENOMIC DNA]</scope>
    <source>
        <strain evidence="1 2">DSM 6540</strain>
    </source>
</reference>